<evidence type="ECO:0000313" key="3">
    <source>
        <dbReference type="Proteomes" id="UP000006039"/>
    </source>
</evidence>
<dbReference type="VEuPathDB" id="FungiDB:GGTG_13146"/>
<keyword evidence="3" id="KW-1185">Reference proteome</keyword>
<evidence type="ECO:0000313" key="1">
    <source>
        <dbReference type="EMBL" id="EJT69527.1"/>
    </source>
</evidence>
<dbReference type="GO" id="GO:0003824">
    <property type="term" value="F:catalytic activity"/>
    <property type="evidence" value="ECO:0007669"/>
    <property type="project" value="InterPro"/>
</dbReference>
<proteinExistence type="predicted"/>
<organism evidence="1">
    <name type="scientific">Gaeumannomyces tritici (strain R3-111a-1)</name>
    <name type="common">Wheat and barley take-all root rot fungus</name>
    <name type="synonym">Gaeumannomyces graminis var. tritici</name>
    <dbReference type="NCBI Taxonomy" id="644352"/>
    <lineage>
        <taxon>Eukaryota</taxon>
        <taxon>Fungi</taxon>
        <taxon>Dikarya</taxon>
        <taxon>Ascomycota</taxon>
        <taxon>Pezizomycotina</taxon>
        <taxon>Sordariomycetes</taxon>
        <taxon>Sordariomycetidae</taxon>
        <taxon>Magnaporthales</taxon>
        <taxon>Magnaporthaceae</taxon>
        <taxon>Gaeumannomyces</taxon>
    </lineage>
</organism>
<dbReference type="EMBL" id="GL385404">
    <property type="protein sequence ID" value="EJT69527.1"/>
    <property type="molecule type" value="Genomic_DNA"/>
</dbReference>
<sequence>MPDPNNYTVGWVCAISTEYVAAQYFSMTNTSSPHSLRHMRQRLHPWQDGKNNVVNAVLPNGEYGTNSAAVVARDILRK</sequence>
<reference evidence="3" key="1">
    <citation type="submission" date="2010-07" db="EMBL/GenBank/DDBJ databases">
        <title>The genome sequence of Gaeumannomyces graminis var. tritici strain R3-111a-1.</title>
        <authorList>
            <consortium name="The Broad Institute Genome Sequencing Platform"/>
            <person name="Ma L.-J."/>
            <person name="Dead R."/>
            <person name="Young S."/>
            <person name="Zeng Q."/>
            <person name="Koehrsen M."/>
            <person name="Alvarado L."/>
            <person name="Berlin A."/>
            <person name="Chapman S.B."/>
            <person name="Chen Z."/>
            <person name="Freedman E."/>
            <person name="Gellesch M."/>
            <person name="Goldberg J."/>
            <person name="Griggs A."/>
            <person name="Gujja S."/>
            <person name="Heilman E.R."/>
            <person name="Heiman D."/>
            <person name="Hepburn T."/>
            <person name="Howarth C."/>
            <person name="Jen D."/>
            <person name="Larson L."/>
            <person name="Mehta T."/>
            <person name="Neiman D."/>
            <person name="Pearson M."/>
            <person name="Roberts A."/>
            <person name="Saif S."/>
            <person name="Shea T."/>
            <person name="Shenoy N."/>
            <person name="Sisk P."/>
            <person name="Stolte C."/>
            <person name="Sykes S."/>
            <person name="Walk T."/>
            <person name="White J."/>
            <person name="Yandava C."/>
            <person name="Haas B."/>
            <person name="Nusbaum C."/>
            <person name="Birren B."/>
        </authorList>
    </citation>
    <scope>NUCLEOTIDE SEQUENCE [LARGE SCALE GENOMIC DNA]</scope>
    <source>
        <strain evidence="3">R3-111a-1</strain>
    </source>
</reference>
<dbReference type="GeneID" id="20353604"/>
<dbReference type="InterPro" id="IPR035994">
    <property type="entry name" value="Nucleoside_phosphorylase_sf"/>
</dbReference>
<dbReference type="OrthoDB" id="1577640at2759"/>
<dbReference type="RefSeq" id="XP_009229312.1">
    <property type="nucleotide sequence ID" value="XM_009231048.1"/>
</dbReference>
<dbReference type="AlphaFoldDB" id="J3PI15"/>
<reference evidence="1" key="2">
    <citation type="submission" date="2010-07" db="EMBL/GenBank/DDBJ databases">
        <authorList>
            <consortium name="The Broad Institute Genome Sequencing Platform"/>
            <consortium name="Broad Institute Genome Sequencing Center for Infectious Disease"/>
            <person name="Ma L.-J."/>
            <person name="Dead R."/>
            <person name="Young S."/>
            <person name="Zeng Q."/>
            <person name="Koehrsen M."/>
            <person name="Alvarado L."/>
            <person name="Berlin A."/>
            <person name="Chapman S.B."/>
            <person name="Chen Z."/>
            <person name="Freedman E."/>
            <person name="Gellesch M."/>
            <person name="Goldberg J."/>
            <person name="Griggs A."/>
            <person name="Gujja S."/>
            <person name="Heilman E.R."/>
            <person name="Heiman D."/>
            <person name="Hepburn T."/>
            <person name="Howarth C."/>
            <person name="Jen D."/>
            <person name="Larson L."/>
            <person name="Mehta T."/>
            <person name="Neiman D."/>
            <person name="Pearson M."/>
            <person name="Roberts A."/>
            <person name="Saif S."/>
            <person name="Shea T."/>
            <person name="Shenoy N."/>
            <person name="Sisk P."/>
            <person name="Stolte C."/>
            <person name="Sykes S."/>
            <person name="Walk T."/>
            <person name="White J."/>
            <person name="Yandava C."/>
            <person name="Haas B."/>
            <person name="Nusbaum C."/>
            <person name="Birren B."/>
        </authorList>
    </citation>
    <scope>NUCLEOTIDE SEQUENCE</scope>
    <source>
        <strain evidence="1">R3-111a-1</strain>
    </source>
</reference>
<evidence type="ECO:0000313" key="2">
    <source>
        <dbReference type="EnsemblFungi" id="EJT69527"/>
    </source>
</evidence>
<reference evidence="1" key="3">
    <citation type="submission" date="2010-09" db="EMBL/GenBank/DDBJ databases">
        <title>Annotation of Gaeumannomyces graminis var. tritici R3-111a-1.</title>
        <authorList>
            <consortium name="The Broad Institute Genome Sequencing Platform"/>
            <person name="Ma L.-J."/>
            <person name="Dead R."/>
            <person name="Young S.K."/>
            <person name="Zeng Q."/>
            <person name="Gargeya S."/>
            <person name="Fitzgerald M."/>
            <person name="Haas B."/>
            <person name="Abouelleil A."/>
            <person name="Alvarado L."/>
            <person name="Arachchi H.M."/>
            <person name="Berlin A."/>
            <person name="Brown A."/>
            <person name="Chapman S.B."/>
            <person name="Chen Z."/>
            <person name="Dunbar C."/>
            <person name="Freedman E."/>
            <person name="Gearin G."/>
            <person name="Gellesch M."/>
            <person name="Goldberg J."/>
            <person name="Griggs A."/>
            <person name="Gujja S."/>
            <person name="Heiman D."/>
            <person name="Howarth C."/>
            <person name="Larson L."/>
            <person name="Lui A."/>
            <person name="MacDonald P.J.P."/>
            <person name="Mehta T."/>
            <person name="Montmayeur A."/>
            <person name="Murphy C."/>
            <person name="Neiman D."/>
            <person name="Pearson M."/>
            <person name="Priest M."/>
            <person name="Roberts A."/>
            <person name="Saif S."/>
            <person name="Shea T."/>
            <person name="Shenoy N."/>
            <person name="Sisk P."/>
            <person name="Stolte C."/>
            <person name="Sykes S."/>
            <person name="Yandava C."/>
            <person name="Wortman J."/>
            <person name="Nusbaum C."/>
            <person name="Birren B."/>
        </authorList>
    </citation>
    <scope>NUCLEOTIDE SEQUENCE</scope>
    <source>
        <strain evidence="1">R3-111a-1</strain>
    </source>
</reference>
<name>J3PI15_GAET3</name>
<accession>J3PI15</accession>
<gene>
    <name evidence="2" type="primary">20353604</name>
    <name evidence="1" type="ORF">GGTG_13146</name>
</gene>
<dbReference type="Proteomes" id="UP000006039">
    <property type="component" value="Unassembled WGS sequence"/>
</dbReference>
<reference evidence="2" key="5">
    <citation type="submission" date="2018-04" db="UniProtKB">
        <authorList>
            <consortium name="EnsemblFungi"/>
        </authorList>
    </citation>
    <scope>IDENTIFICATION</scope>
    <source>
        <strain evidence="2">R3-111a-1</strain>
    </source>
</reference>
<reference evidence="2" key="4">
    <citation type="journal article" date="2015" name="G3 (Bethesda)">
        <title>Genome sequences of three phytopathogenic species of the Magnaporthaceae family of fungi.</title>
        <authorList>
            <person name="Okagaki L.H."/>
            <person name="Nunes C.C."/>
            <person name="Sailsbery J."/>
            <person name="Clay B."/>
            <person name="Brown D."/>
            <person name="John T."/>
            <person name="Oh Y."/>
            <person name="Young N."/>
            <person name="Fitzgerald M."/>
            <person name="Haas B.J."/>
            <person name="Zeng Q."/>
            <person name="Young S."/>
            <person name="Adiconis X."/>
            <person name="Fan L."/>
            <person name="Levin J.Z."/>
            <person name="Mitchell T.K."/>
            <person name="Okubara P.A."/>
            <person name="Farman M.L."/>
            <person name="Kohn L.M."/>
            <person name="Birren B."/>
            <person name="Ma L.-J."/>
            <person name="Dean R.A."/>
        </authorList>
    </citation>
    <scope>NUCLEOTIDE SEQUENCE</scope>
    <source>
        <strain evidence="2">R3-111a-1</strain>
    </source>
</reference>
<dbReference type="STRING" id="644352.J3PI15"/>
<dbReference type="GO" id="GO:0009116">
    <property type="term" value="P:nucleoside metabolic process"/>
    <property type="evidence" value="ECO:0007669"/>
    <property type="project" value="InterPro"/>
</dbReference>
<dbReference type="HOGENOM" id="CLU_000288_34_12_1"/>
<dbReference type="EnsemblFungi" id="EJT69527">
    <property type="protein sequence ID" value="EJT69527"/>
    <property type="gene ID" value="GGTG_13146"/>
</dbReference>
<protein>
    <submittedName>
        <fullName evidence="1 2">Uncharacterized protein</fullName>
    </submittedName>
</protein>
<dbReference type="Gene3D" id="3.40.50.1580">
    <property type="entry name" value="Nucleoside phosphorylase domain"/>
    <property type="match status" value="1"/>
</dbReference>